<name>A0A412ZA98_9FIRM</name>
<evidence type="ECO:0000313" key="3">
    <source>
        <dbReference type="Proteomes" id="UP000283975"/>
    </source>
</evidence>
<dbReference type="Pfam" id="PF09338">
    <property type="entry name" value="Gly_reductase"/>
    <property type="match status" value="1"/>
</dbReference>
<dbReference type="GO" id="GO:0050485">
    <property type="term" value="F:oxidoreductase activity, acting on X-H and Y-H to form an X-Y bond, with a disulfide as acceptor"/>
    <property type="evidence" value="ECO:0007669"/>
    <property type="project" value="InterPro"/>
</dbReference>
<reference evidence="3 4" key="1">
    <citation type="submission" date="2018-08" db="EMBL/GenBank/DDBJ databases">
        <title>A genome reference for cultivated species of the human gut microbiota.</title>
        <authorList>
            <person name="Zou Y."/>
            <person name="Xue W."/>
            <person name="Luo G."/>
        </authorList>
    </citation>
    <scope>NUCLEOTIDE SEQUENCE [LARGE SCALE GENOMIC DNA]</scope>
    <source>
        <strain evidence="1 4">AF14-18</strain>
        <strain evidence="2 3">AM35-14</strain>
    </source>
</reference>
<organism evidence="1 4">
    <name type="scientific">Enterocloster bolteae</name>
    <dbReference type="NCBI Taxonomy" id="208479"/>
    <lineage>
        <taxon>Bacteria</taxon>
        <taxon>Bacillati</taxon>
        <taxon>Bacillota</taxon>
        <taxon>Clostridia</taxon>
        <taxon>Lachnospirales</taxon>
        <taxon>Lachnospiraceae</taxon>
        <taxon>Enterocloster</taxon>
    </lineage>
</organism>
<dbReference type="Proteomes" id="UP000284543">
    <property type="component" value="Unassembled WGS sequence"/>
</dbReference>
<dbReference type="KEGG" id="cbol:CGC65_25260"/>
<dbReference type="Proteomes" id="UP000283975">
    <property type="component" value="Unassembled WGS sequence"/>
</dbReference>
<accession>A0A412ZA98</accession>
<evidence type="ECO:0000313" key="4">
    <source>
        <dbReference type="Proteomes" id="UP000284543"/>
    </source>
</evidence>
<dbReference type="InterPro" id="IPR015417">
    <property type="entry name" value="Gly_reductase_pB_sua/b"/>
</dbReference>
<dbReference type="EMBL" id="QRZM01000003">
    <property type="protein sequence ID" value="RGV76994.1"/>
    <property type="molecule type" value="Genomic_DNA"/>
</dbReference>
<gene>
    <name evidence="2" type="ORF">DW839_28105</name>
    <name evidence="1" type="ORF">DWW02_10700</name>
</gene>
<proteinExistence type="predicted"/>
<dbReference type="EMBL" id="QSHZ01000045">
    <property type="protein sequence ID" value="RHC48983.1"/>
    <property type="molecule type" value="Genomic_DNA"/>
</dbReference>
<sequence>MSTDKNLRLDMEIVHIKDIRFGAKTEVRSGILFINKQEMVEAIADPFFSSIDIDLARPGESVRIIPVKDVVEPRVKLDGKGAGSSFPGFAGAYEGCGEGRLKVFKGCAIVTTGTIVGVQEGVIDMKGTCADYCYYSKLNNIVVVGNCPDGTEPHAHEAACRLLGLHAANYVAEAAMDADADAYETYQLTPVDPARKLPKAGVIYMAMAQGLIHDNYIYGVNAGKTNPVYMNPNEIFDGAIVNGCCVIASDKNTTWDHQNNPLLKELYKHHGVDLEFAGCIVTPTHTVLHDKERNSHAAVRMARSLGWDVAAVVEEGAGNPDADLMMMIRSLEKAGIKTVGMLSACCGEEGTTDSTPEADACINTGTDADYMPVHLEKMDRIIGDAKQIRVLSGGSLDGYNADGSVDVNMVAIMCSMNQMGMTRMYSVVL</sequence>
<comment type="caution">
    <text evidence="1">The sequence shown here is derived from an EMBL/GenBank/DDBJ whole genome shotgun (WGS) entry which is preliminary data.</text>
</comment>
<evidence type="ECO:0000313" key="2">
    <source>
        <dbReference type="EMBL" id="RHC48983.1"/>
    </source>
</evidence>
<protein>
    <submittedName>
        <fullName evidence="1">Glycine reductase</fullName>
    </submittedName>
</protein>
<dbReference type="RefSeq" id="WP_002565595.1">
    <property type="nucleotide sequence ID" value="NZ_CABKUK010000010.1"/>
</dbReference>
<evidence type="ECO:0000313" key="1">
    <source>
        <dbReference type="EMBL" id="RGV76994.1"/>
    </source>
</evidence>
<dbReference type="AlphaFoldDB" id="A0A412ZA98"/>